<feature type="region of interest" description="Disordered" evidence="7">
    <location>
        <begin position="370"/>
        <end position="399"/>
    </location>
</feature>
<dbReference type="InterPro" id="IPR013087">
    <property type="entry name" value="Znf_C2H2_type"/>
</dbReference>
<dbReference type="InterPro" id="IPR036236">
    <property type="entry name" value="Znf_C2H2_sf"/>
</dbReference>
<dbReference type="SMART" id="SM00451">
    <property type="entry name" value="ZnF_U1"/>
    <property type="match status" value="4"/>
</dbReference>
<feature type="compositionally biased region" description="Polar residues" evidence="7">
    <location>
        <begin position="8"/>
        <end position="20"/>
    </location>
</feature>
<dbReference type="InterPro" id="IPR051845">
    <property type="entry name" value="Znf385"/>
</dbReference>
<organism evidence="9 10">
    <name type="scientific">Podarcis muralis</name>
    <name type="common">Wall lizard</name>
    <name type="synonym">Lacerta muralis</name>
    <dbReference type="NCBI Taxonomy" id="64176"/>
    <lineage>
        <taxon>Eukaryota</taxon>
        <taxon>Metazoa</taxon>
        <taxon>Chordata</taxon>
        <taxon>Craniata</taxon>
        <taxon>Vertebrata</taxon>
        <taxon>Euteleostomi</taxon>
        <taxon>Lepidosauria</taxon>
        <taxon>Squamata</taxon>
        <taxon>Bifurcata</taxon>
        <taxon>Unidentata</taxon>
        <taxon>Episquamata</taxon>
        <taxon>Laterata</taxon>
        <taxon>Lacertibaenia</taxon>
        <taxon>Lacertidae</taxon>
        <taxon>Podarcis</taxon>
    </lineage>
</organism>
<protein>
    <recommendedName>
        <fullName evidence="8">C2H2-type domain-containing protein</fullName>
    </recommendedName>
</protein>
<dbReference type="FunFam" id="3.30.160.60:FF:000276">
    <property type="entry name" value="zinc finger protein 385A isoform X3"/>
    <property type="match status" value="1"/>
</dbReference>
<reference evidence="9" key="3">
    <citation type="submission" date="2025-09" db="UniProtKB">
        <authorList>
            <consortium name="Ensembl"/>
        </authorList>
    </citation>
    <scope>IDENTIFICATION</scope>
</reference>
<evidence type="ECO:0000259" key="8">
    <source>
        <dbReference type="PROSITE" id="PS00028"/>
    </source>
</evidence>
<keyword evidence="4" id="KW-0863">Zinc-finger</keyword>
<evidence type="ECO:0000256" key="7">
    <source>
        <dbReference type="SAM" id="MobiDB-lite"/>
    </source>
</evidence>
<evidence type="ECO:0000256" key="5">
    <source>
        <dbReference type="ARBA" id="ARBA00022833"/>
    </source>
</evidence>
<dbReference type="FunFam" id="3.30.160.60:FF:000293">
    <property type="entry name" value="zinc finger protein 385B isoform X3"/>
    <property type="match status" value="1"/>
</dbReference>
<feature type="domain" description="C2H2-type" evidence="8">
    <location>
        <begin position="357"/>
        <end position="379"/>
    </location>
</feature>
<accession>A0A670K9W9</accession>
<evidence type="ECO:0000256" key="1">
    <source>
        <dbReference type="ARBA" id="ARBA00004123"/>
    </source>
</evidence>
<keyword evidence="10" id="KW-1185">Reference proteome</keyword>
<evidence type="ECO:0000313" key="10">
    <source>
        <dbReference type="Proteomes" id="UP000472272"/>
    </source>
</evidence>
<comment type="subcellular location">
    <subcellularLocation>
        <location evidence="1">Nucleus</location>
    </subcellularLocation>
</comment>
<dbReference type="SMART" id="SM00355">
    <property type="entry name" value="ZnF_C2H2"/>
    <property type="match status" value="4"/>
</dbReference>
<dbReference type="Pfam" id="PF12874">
    <property type="entry name" value="zf-met"/>
    <property type="match status" value="4"/>
</dbReference>
<dbReference type="PANTHER" id="PTHR23067:SF12">
    <property type="entry name" value="ZINC FINGER PROTEIN 385D"/>
    <property type="match status" value="1"/>
</dbReference>
<dbReference type="GO" id="GO:0003676">
    <property type="term" value="F:nucleic acid binding"/>
    <property type="evidence" value="ECO:0007669"/>
    <property type="project" value="InterPro"/>
</dbReference>
<keyword evidence="6" id="KW-0539">Nucleus</keyword>
<keyword evidence="5" id="KW-0862">Zinc</keyword>
<reference evidence="9 10" key="1">
    <citation type="journal article" date="2019" name="Proc. Natl. Acad. Sci. U.S.A.">
        <title>Regulatory changes in pterin and carotenoid genes underlie balanced color polymorphisms in the wall lizard.</title>
        <authorList>
            <person name="Andrade P."/>
            <person name="Pinho C."/>
            <person name="Perez I de Lanuza G."/>
            <person name="Afonso S."/>
            <person name="Brejcha J."/>
            <person name="Rubin C.J."/>
            <person name="Wallerman O."/>
            <person name="Pereira P."/>
            <person name="Sabatino S.J."/>
            <person name="Bellati A."/>
            <person name="Pellitteri-Rosa D."/>
            <person name="Bosakova Z."/>
            <person name="Bunikis I."/>
            <person name="Carretero M.A."/>
            <person name="Feiner N."/>
            <person name="Marsik P."/>
            <person name="Pauperio F."/>
            <person name="Salvi D."/>
            <person name="Soler L."/>
            <person name="While G.M."/>
            <person name="Uller T."/>
            <person name="Font E."/>
            <person name="Andersson L."/>
            <person name="Carneiro M."/>
        </authorList>
    </citation>
    <scope>NUCLEOTIDE SEQUENCE</scope>
</reference>
<dbReference type="AlphaFoldDB" id="A0A670K9W9"/>
<dbReference type="SUPFAM" id="SSF57667">
    <property type="entry name" value="beta-beta-alpha zinc fingers"/>
    <property type="match status" value="4"/>
</dbReference>
<feature type="region of interest" description="Disordered" evidence="7">
    <location>
        <begin position="74"/>
        <end position="107"/>
    </location>
</feature>
<evidence type="ECO:0000256" key="2">
    <source>
        <dbReference type="ARBA" id="ARBA00022723"/>
    </source>
</evidence>
<dbReference type="Proteomes" id="UP000472272">
    <property type="component" value="Chromosome 12"/>
</dbReference>
<dbReference type="PROSITE" id="PS00028">
    <property type="entry name" value="ZINC_FINGER_C2H2_1"/>
    <property type="match status" value="2"/>
</dbReference>
<dbReference type="GeneTree" id="ENSGT00940000155611"/>
<keyword evidence="3" id="KW-0677">Repeat</keyword>
<dbReference type="Gene3D" id="3.30.160.60">
    <property type="entry name" value="Classic Zinc Finger"/>
    <property type="match status" value="4"/>
</dbReference>
<name>A0A670K9W9_PODMU</name>
<sequence length="483" mass="52267">MKKPWSPNPSQDNVPYTANFTCFHEREGEADLTPDDSEEKKEREKKHSSFTLCNVCNIQLNSAAQAQIHYNGKSHQKRLKQLSNGNPKTDNGGTCQSPALPALVRPPAPALQPPLDIKPFLPFPLDTAAAVNLFPNFNAMDPIQKAVINHTFGVPLPHRRKQIISCNICQLRFNSDSQAAAHYKGTKHAKKLKALEAMKNKQKSVTTKDSAKTTFTSITTNTINASSDKTGNTIEAPAISTTTTVEIRKSSVMTTEITSKVEKLPTVAASSSNTTTTCSSGETEEEKAKRLLYCSLCKVAVNSASQLEAHNSGTKHKTMLEARNGSGTIKAFPRAGVKGKGPINKGNTGLQNKTFHCEICDVHVNSETQLKQHISSRRHKDRAAGKPPKPKYSPYNKLQKGTHPLGVKLVFSKEPSKPMAPRILPNPLAAAAAAAAVAVNSPFSLRTAPPATLFQTSALPPALLRPAPGPIRTTHTPVLFAPY</sequence>
<feature type="compositionally biased region" description="Polar residues" evidence="7">
    <location>
        <begin position="81"/>
        <end position="97"/>
    </location>
</feature>
<evidence type="ECO:0000256" key="3">
    <source>
        <dbReference type="ARBA" id="ARBA00022737"/>
    </source>
</evidence>
<evidence type="ECO:0000256" key="6">
    <source>
        <dbReference type="ARBA" id="ARBA00023242"/>
    </source>
</evidence>
<dbReference type="GO" id="GO:0008270">
    <property type="term" value="F:zinc ion binding"/>
    <property type="evidence" value="ECO:0007669"/>
    <property type="project" value="UniProtKB-KW"/>
</dbReference>
<feature type="domain" description="C2H2-type" evidence="8">
    <location>
        <begin position="166"/>
        <end position="188"/>
    </location>
</feature>
<dbReference type="GO" id="GO:0005634">
    <property type="term" value="C:nucleus"/>
    <property type="evidence" value="ECO:0007669"/>
    <property type="project" value="UniProtKB-SubCell"/>
</dbReference>
<evidence type="ECO:0000256" key="4">
    <source>
        <dbReference type="ARBA" id="ARBA00022771"/>
    </source>
</evidence>
<feature type="region of interest" description="Disordered" evidence="7">
    <location>
        <begin position="1"/>
        <end position="46"/>
    </location>
</feature>
<dbReference type="Ensembl" id="ENSPMRT00000034340.1">
    <property type="protein sequence ID" value="ENSPMRP00000032384.1"/>
    <property type="gene ID" value="ENSPMRG00000020972.1"/>
</dbReference>
<reference evidence="9" key="2">
    <citation type="submission" date="2025-08" db="UniProtKB">
        <authorList>
            <consortium name="Ensembl"/>
        </authorList>
    </citation>
    <scope>IDENTIFICATION</scope>
</reference>
<dbReference type="InterPro" id="IPR003604">
    <property type="entry name" value="Matrin/U1-like-C_Znf_C2H2"/>
</dbReference>
<dbReference type="PANTHER" id="PTHR23067">
    <property type="entry name" value="DOUBLE-STRANDED RNA-BINDING ZINC FINGER PROTEIN"/>
    <property type="match status" value="1"/>
</dbReference>
<evidence type="ECO:0000313" key="9">
    <source>
        <dbReference type="Ensembl" id="ENSPMRP00000032384.1"/>
    </source>
</evidence>
<dbReference type="FunFam" id="3.30.160.60:FF:000121">
    <property type="entry name" value="zinc finger protein 385B isoform X1"/>
    <property type="match status" value="1"/>
</dbReference>
<proteinExistence type="predicted"/>
<keyword evidence="2" id="KW-0479">Metal-binding</keyword>